<accession>A0A370IA75</accession>
<proteinExistence type="predicted"/>
<reference evidence="2 3" key="1">
    <citation type="submission" date="2018-07" db="EMBL/GenBank/DDBJ databases">
        <title>Genomic Encyclopedia of Type Strains, Phase IV (KMG-IV): sequencing the most valuable type-strain genomes for metagenomic binning, comparative biology and taxonomic classification.</title>
        <authorList>
            <person name="Goeker M."/>
        </authorList>
    </citation>
    <scope>NUCLEOTIDE SEQUENCE [LARGE SCALE GENOMIC DNA]</scope>
    <source>
        <strain evidence="2 3">DSM 44290</strain>
    </source>
</reference>
<dbReference type="GO" id="GO:0016491">
    <property type="term" value="F:oxidoreductase activity"/>
    <property type="evidence" value="ECO:0007669"/>
    <property type="project" value="InterPro"/>
</dbReference>
<dbReference type="Proteomes" id="UP000254869">
    <property type="component" value="Unassembled WGS sequence"/>
</dbReference>
<dbReference type="PROSITE" id="PS51387">
    <property type="entry name" value="FAD_PCMH"/>
    <property type="match status" value="1"/>
</dbReference>
<dbReference type="PANTHER" id="PTHR42659:SF9">
    <property type="entry name" value="XANTHINE DEHYDROGENASE FAD-BINDING SUBUNIT XDHB-RELATED"/>
    <property type="match status" value="1"/>
</dbReference>
<keyword evidence="3" id="KW-1185">Reference proteome</keyword>
<dbReference type="InterPro" id="IPR016166">
    <property type="entry name" value="FAD-bd_PCMH"/>
</dbReference>
<dbReference type="InterPro" id="IPR051312">
    <property type="entry name" value="Diverse_Substr_Oxidored"/>
</dbReference>
<gene>
    <name evidence="2" type="ORF">DFR76_10450</name>
</gene>
<organism evidence="2 3">
    <name type="scientific">Nocardia pseudobrasiliensis</name>
    <dbReference type="NCBI Taxonomy" id="45979"/>
    <lineage>
        <taxon>Bacteria</taxon>
        <taxon>Bacillati</taxon>
        <taxon>Actinomycetota</taxon>
        <taxon>Actinomycetes</taxon>
        <taxon>Mycobacteriales</taxon>
        <taxon>Nocardiaceae</taxon>
        <taxon>Nocardia</taxon>
    </lineage>
</organism>
<dbReference type="AlphaFoldDB" id="A0A370IA75"/>
<dbReference type="STRING" id="1210086.GCA_001613105_04001"/>
<comment type="caution">
    <text evidence="2">The sequence shown here is derived from an EMBL/GenBank/DDBJ whole genome shotgun (WGS) entry which is preliminary data.</text>
</comment>
<dbReference type="InterPro" id="IPR036318">
    <property type="entry name" value="FAD-bd_PCMH-like_sf"/>
</dbReference>
<dbReference type="Pfam" id="PF00941">
    <property type="entry name" value="FAD_binding_5"/>
    <property type="match status" value="1"/>
</dbReference>
<sequence>MVDVDLDTVRELVVARERADLAALTGSAAVLAGGTWLLSEPQDHIERLVDITALGWPTLTVTDAGLEIAATCTLAEFDTAATPAEWPAAELFPLACRALLASHKIRRTATVGGNICLALPAGAVLAVLTALDAEALLWHGDTERRIPLSRFVLGPGRIDLRPGEVLRSVHIEAAKMRSRTAFRKIALAPQGRSGAVVMGRADVDGHCAITLSAATTRPIGLEFARVPTDGELRATILDLPRELWFDDPHGTPAWRRHVCTVLAADVLAELREARP</sequence>
<dbReference type="Gene3D" id="3.30.465.10">
    <property type="match status" value="1"/>
</dbReference>
<dbReference type="InterPro" id="IPR016169">
    <property type="entry name" value="FAD-bd_PCMH_sub2"/>
</dbReference>
<dbReference type="SUPFAM" id="SSF56176">
    <property type="entry name" value="FAD-binding/transporter-associated domain-like"/>
    <property type="match status" value="1"/>
</dbReference>
<feature type="domain" description="FAD-binding PCMH-type" evidence="1">
    <location>
        <begin position="1"/>
        <end position="176"/>
    </location>
</feature>
<dbReference type="InterPro" id="IPR002346">
    <property type="entry name" value="Mopterin_DH_FAD-bd"/>
</dbReference>
<evidence type="ECO:0000313" key="2">
    <source>
        <dbReference type="EMBL" id="RDI66304.1"/>
    </source>
</evidence>
<dbReference type="PANTHER" id="PTHR42659">
    <property type="entry name" value="XANTHINE DEHYDROGENASE SUBUNIT C-RELATED"/>
    <property type="match status" value="1"/>
</dbReference>
<evidence type="ECO:0000313" key="3">
    <source>
        <dbReference type="Proteomes" id="UP000254869"/>
    </source>
</evidence>
<protein>
    <submittedName>
        <fullName evidence="2">CO/xanthine dehydrogenase FAD-binding subunit</fullName>
    </submittedName>
</protein>
<dbReference type="EMBL" id="QQBC01000004">
    <property type="protein sequence ID" value="RDI66304.1"/>
    <property type="molecule type" value="Genomic_DNA"/>
</dbReference>
<evidence type="ECO:0000259" key="1">
    <source>
        <dbReference type="PROSITE" id="PS51387"/>
    </source>
</evidence>
<name>A0A370IA75_9NOCA</name>
<dbReference type="GO" id="GO:0071949">
    <property type="term" value="F:FAD binding"/>
    <property type="evidence" value="ECO:0007669"/>
    <property type="project" value="InterPro"/>
</dbReference>